<evidence type="ECO:0000313" key="3">
    <source>
        <dbReference type="Proteomes" id="UP000600946"/>
    </source>
</evidence>
<feature type="region of interest" description="Disordered" evidence="1">
    <location>
        <begin position="1"/>
        <end position="41"/>
    </location>
</feature>
<sequence>MKSSVGSARGNVEPDSHDGAPHYRENNGFKVPKSMSPASEKLARAEAARIEPVLEGLWKKKVWDSKSVRAALLPLGYRNEGPDSQQGRGTLHVQDMEVRQGLADPRPVRPEGSLISLRVRDDACVTAFTQPTNYQVSVNGRYLESGCTEPRGGH</sequence>
<gene>
    <name evidence="2" type="ORF">GCM10010326_37540</name>
</gene>
<organism evidence="2 3">
    <name type="scientific">Streptomyces xanthochromogenes</name>
    <dbReference type="NCBI Taxonomy" id="67384"/>
    <lineage>
        <taxon>Bacteria</taxon>
        <taxon>Bacillati</taxon>
        <taxon>Actinomycetota</taxon>
        <taxon>Actinomycetes</taxon>
        <taxon>Kitasatosporales</taxon>
        <taxon>Streptomycetaceae</taxon>
        <taxon>Streptomyces</taxon>
    </lineage>
</organism>
<comment type="caution">
    <text evidence="2">The sequence shown here is derived from an EMBL/GenBank/DDBJ whole genome shotgun (WGS) entry which is preliminary data.</text>
</comment>
<proteinExistence type="predicted"/>
<keyword evidence="3" id="KW-1185">Reference proteome</keyword>
<accession>A0ABQ3AB55</accession>
<dbReference type="GeneID" id="96291699"/>
<feature type="compositionally biased region" description="Basic and acidic residues" evidence="1">
    <location>
        <begin position="12"/>
        <end position="27"/>
    </location>
</feature>
<dbReference type="Proteomes" id="UP000600946">
    <property type="component" value="Unassembled WGS sequence"/>
</dbReference>
<protein>
    <submittedName>
        <fullName evidence="2">Uncharacterized protein</fullName>
    </submittedName>
</protein>
<dbReference type="RefSeq" id="WP_229892736.1">
    <property type="nucleotide sequence ID" value="NZ_BMUU01000006.1"/>
</dbReference>
<reference evidence="3" key="1">
    <citation type="journal article" date="2019" name="Int. J. Syst. Evol. Microbiol.">
        <title>The Global Catalogue of Microorganisms (GCM) 10K type strain sequencing project: providing services to taxonomists for standard genome sequencing and annotation.</title>
        <authorList>
            <consortium name="The Broad Institute Genomics Platform"/>
            <consortium name="The Broad Institute Genome Sequencing Center for Infectious Disease"/>
            <person name="Wu L."/>
            <person name="Ma J."/>
        </authorList>
    </citation>
    <scope>NUCLEOTIDE SEQUENCE [LARGE SCALE GENOMIC DNA]</scope>
    <source>
        <strain evidence="3">JCM 4594</strain>
    </source>
</reference>
<evidence type="ECO:0000313" key="2">
    <source>
        <dbReference type="EMBL" id="GGY40074.1"/>
    </source>
</evidence>
<dbReference type="EMBL" id="BMUU01000006">
    <property type="protein sequence ID" value="GGY40074.1"/>
    <property type="molecule type" value="Genomic_DNA"/>
</dbReference>
<feature type="region of interest" description="Disordered" evidence="1">
    <location>
        <begin position="76"/>
        <end position="111"/>
    </location>
</feature>
<evidence type="ECO:0000256" key="1">
    <source>
        <dbReference type="SAM" id="MobiDB-lite"/>
    </source>
</evidence>
<name>A0ABQ3AB55_9ACTN</name>